<evidence type="ECO:0000256" key="1">
    <source>
        <dbReference type="SAM" id="MobiDB-lite"/>
    </source>
</evidence>
<dbReference type="EMBL" id="JAPWIJ010000012">
    <property type="protein sequence ID" value="MCZ4521525.1"/>
    <property type="molecule type" value="Genomic_DNA"/>
</dbReference>
<dbReference type="Proteomes" id="UP001081071">
    <property type="component" value="Unassembled WGS sequence"/>
</dbReference>
<dbReference type="RefSeq" id="WP_269607975.1">
    <property type="nucleotide sequence ID" value="NZ_JAPWIJ010000012.1"/>
</dbReference>
<feature type="compositionally biased region" description="Low complexity" evidence="1">
    <location>
        <begin position="27"/>
        <end position="39"/>
    </location>
</feature>
<evidence type="ECO:0000259" key="2">
    <source>
        <dbReference type="Pfam" id="PF14016"/>
    </source>
</evidence>
<gene>
    <name evidence="3" type="ORF">O4220_23655</name>
</gene>
<evidence type="ECO:0000313" key="4">
    <source>
        <dbReference type="Proteomes" id="UP001081071"/>
    </source>
</evidence>
<feature type="domain" description="DUF4232" evidence="2">
    <location>
        <begin position="86"/>
        <end position="204"/>
    </location>
</feature>
<sequence length="226" mass="22334">MNRIGTASAFGIVGLIALTGCTTVDTAPTDTASSPPTSAVQQPVQGEPSATVSGESGNFDGSSPGGPTDGGADKDDSSGAAAVAACTAADITPTLGDVTPSDVQTTVALRYTNSGSVPCNVTGFPGATLEGPDVDGLGQEYDLARGETTPSTTITLEPGAAAVADLTLGTVDKNDERAWIPTAFLTTAPGDTTVMTLPFPATVGVQRQDGATHPASYIGAFSGPVD</sequence>
<organism evidence="3 4">
    <name type="scientific">Rhodococcus ruber</name>
    <dbReference type="NCBI Taxonomy" id="1830"/>
    <lineage>
        <taxon>Bacteria</taxon>
        <taxon>Bacillati</taxon>
        <taxon>Actinomycetota</taxon>
        <taxon>Actinomycetes</taxon>
        <taxon>Mycobacteriales</taxon>
        <taxon>Nocardiaceae</taxon>
        <taxon>Rhodococcus</taxon>
    </lineage>
</organism>
<reference evidence="3" key="1">
    <citation type="submission" date="2022-12" db="EMBL/GenBank/DDBJ databases">
        <authorList>
            <person name="Krivoruchko A.V."/>
            <person name="Elkin A."/>
        </authorList>
    </citation>
    <scope>NUCLEOTIDE SEQUENCE</scope>
    <source>
        <strain evidence="3">IEGM 1391</strain>
    </source>
</reference>
<dbReference type="Pfam" id="PF14016">
    <property type="entry name" value="DUF4232"/>
    <property type="match status" value="1"/>
</dbReference>
<dbReference type="PROSITE" id="PS51257">
    <property type="entry name" value="PROKAR_LIPOPROTEIN"/>
    <property type="match status" value="1"/>
</dbReference>
<feature type="compositionally biased region" description="Polar residues" evidence="1">
    <location>
        <begin position="40"/>
        <end position="56"/>
    </location>
</feature>
<accession>A0ABT4MNB4</accession>
<protein>
    <submittedName>
        <fullName evidence="3">DUF4232 domain-containing protein</fullName>
    </submittedName>
</protein>
<evidence type="ECO:0000313" key="3">
    <source>
        <dbReference type="EMBL" id="MCZ4521525.1"/>
    </source>
</evidence>
<keyword evidence="4" id="KW-1185">Reference proteome</keyword>
<dbReference type="InterPro" id="IPR025326">
    <property type="entry name" value="DUF4232"/>
</dbReference>
<name>A0ABT4MNB4_9NOCA</name>
<proteinExistence type="predicted"/>
<feature type="region of interest" description="Disordered" evidence="1">
    <location>
        <begin position="27"/>
        <end position="78"/>
    </location>
</feature>
<comment type="caution">
    <text evidence="3">The sequence shown here is derived from an EMBL/GenBank/DDBJ whole genome shotgun (WGS) entry which is preliminary data.</text>
</comment>